<keyword evidence="1" id="KW-0479">Metal-binding</keyword>
<evidence type="ECO:0000256" key="1">
    <source>
        <dbReference type="ARBA" id="ARBA00022723"/>
    </source>
</evidence>
<dbReference type="STRING" id="520822.A0A195BAU4"/>
<evidence type="ECO:0000256" key="4">
    <source>
        <dbReference type="ARBA" id="ARBA00023125"/>
    </source>
</evidence>
<evidence type="ECO:0000256" key="3">
    <source>
        <dbReference type="ARBA" id="ARBA00022833"/>
    </source>
</evidence>
<keyword evidence="4" id="KW-0238">DNA-binding</keyword>
<name>A0A195BAU4_9HYME</name>
<gene>
    <name evidence="6" type="ORF">ALC53_08108</name>
</gene>
<dbReference type="AlphaFoldDB" id="A0A195BAU4"/>
<dbReference type="GO" id="GO:0008270">
    <property type="term" value="F:zinc ion binding"/>
    <property type="evidence" value="ECO:0007669"/>
    <property type="project" value="UniProtKB-KW"/>
</dbReference>
<evidence type="ECO:0000256" key="2">
    <source>
        <dbReference type="ARBA" id="ARBA00022771"/>
    </source>
</evidence>
<keyword evidence="7" id="KW-1185">Reference proteome</keyword>
<dbReference type="SUPFAM" id="SSF57716">
    <property type="entry name" value="Glucocorticoid receptor-like (DNA-binding domain)"/>
    <property type="match status" value="1"/>
</dbReference>
<dbReference type="EMBL" id="KQ976537">
    <property type="protein sequence ID" value="KYM81340.1"/>
    <property type="molecule type" value="Genomic_DNA"/>
</dbReference>
<organism evidence="6 7">
    <name type="scientific">Atta colombica</name>
    <dbReference type="NCBI Taxonomy" id="520822"/>
    <lineage>
        <taxon>Eukaryota</taxon>
        <taxon>Metazoa</taxon>
        <taxon>Ecdysozoa</taxon>
        <taxon>Arthropoda</taxon>
        <taxon>Hexapoda</taxon>
        <taxon>Insecta</taxon>
        <taxon>Pterygota</taxon>
        <taxon>Neoptera</taxon>
        <taxon>Endopterygota</taxon>
        <taxon>Hymenoptera</taxon>
        <taxon>Apocrita</taxon>
        <taxon>Aculeata</taxon>
        <taxon>Formicoidea</taxon>
        <taxon>Formicidae</taxon>
        <taxon>Myrmicinae</taxon>
        <taxon>Atta</taxon>
    </lineage>
</organism>
<keyword evidence="3" id="KW-0862">Zinc</keyword>
<reference evidence="6 7" key="1">
    <citation type="submission" date="2015-09" db="EMBL/GenBank/DDBJ databases">
        <title>Atta colombica WGS genome.</title>
        <authorList>
            <person name="Nygaard S."/>
            <person name="Hu H."/>
            <person name="Boomsma J."/>
            <person name="Zhang G."/>
        </authorList>
    </citation>
    <scope>NUCLEOTIDE SEQUENCE [LARGE SCALE GENOMIC DNA]</scope>
    <source>
        <strain evidence="6">Treedump-2</strain>
        <tissue evidence="6">Whole body</tissue>
    </source>
</reference>
<dbReference type="InterPro" id="IPR006612">
    <property type="entry name" value="THAP_Znf"/>
</dbReference>
<keyword evidence="2" id="KW-0863">Zinc-finger</keyword>
<sequence>MLVQKLSCAVKECNKNIVENQHLFPFPMKHNRWLQWTRACGRSDLEEMGLEYYIFDTPHLMKKTRDNLLKYDIEFGNKVTS</sequence>
<dbReference type="GO" id="GO:0003677">
    <property type="term" value="F:DNA binding"/>
    <property type="evidence" value="ECO:0007669"/>
    <property type="project" value="UniProtKB-KW"/>
</dbReference>
<feature type="domain" description="THAP-type" evidence="5">
    <location>
        <begin position="8"/>
        <end position="48"/>
    </location>
</feature>
<dbReference type="Pfam" id="PF05485">
    <property type="entry name" value="THAP"/>
    <property type="match status" value="1"/>
</dbReference>
<protein>
    <recommendedName>
        <fullName evidence="5">THAP-type domain-containing protein</fullName>
    </recommendedName>
</protein>
<proteinExistence type="predicted"/>
<accession>A0A195BAU4</accession>
<dbReference type="Proteomes" id="UP000078540">
    <property type="component" value="Unassembled WGS sequence"/>
</dbReference>
<evidence type="ECO:0000313" key="6">
    <source>
        <dbReference type="EMBL" id="KYM81340.1"/>
    </source>
</evidence>
<evidence type="ECO:0000313" key="7">
    <source>
        <dbReference type="Proteomes" id="UP000078540"/>
    </source>
</evidence>
<evidence type="ECO:0000259" key="5">
    <source>
        <dbReference type="Pfam" id="PF05485"/>
    </source>
</evidence>